<reference evidence="5" key="1">
    <citation type="submission" date="2016-10" db="EMBL/GenBank/DDBJ databases">
        <authorList>
            <person name="Varghese N."/>
            <person name="Submissions S."/>
        </authorList>
    </citation>
    <scope>NUCLEOTIDE SEQUENCE [LARGE SCALE GENOMIC DNA]</scope>
    <source>
        <strain evidence="5">DSM 17072</strain>
    </source>
</reference>
<dbReference type="GO" id="GO:0016491">
    <property type="term" value="F:oxidoreductase activity"/>
    <property type="evidence" value="ECO:0007669"/>
    <property type="project" value="UniProtKB-KW"/>
</dbReference>
<sequence length="700" mass="76821">MENVKTFKYVDYLWDENKAASLGNDQVALFLYRSNILGADLRITNYGGGNTSCKTIEKDPLTNEEVEVMWVKGSGGDIGTLTRKGIAGLYTERLRNLKNVYRGLADEDRMVGLFNHCIFDLDSKAPSIDTPLHGLLPFKHIDHLHPDALIAVAAAKDSEAITKEIWGDTMGWVPWQRPGFDLGLQLEKCLNDNPGIRGIVLGSHGLFTWGDTSYECYINSLEVIEMASEYIAKKIEENGQVFGGQKVESLPADERKNKAAQLMPLLRGLASSESRMVGHFTDSDVVLEYINSNDLERLAPLGTSCPDHFLRTKIQPLVLTLDKNEDLSDSKAILDKLNPLFEQYRQEYKEYYEACKHPNSPAMRDPNPVIIIYPGVGMFSFSKDKQTTRVASEFYVNAINVMRGAEAISEYTSLPRQEAFDIEYWLLEEAKLQRMPKEKPLSRKIAVVTGASGGIGQAIADKMVQEGAVVVFTDLNQDALDSVTAKYSKDQAVAVTCDVTSEEAIANAFKETVLAFGGVDILVHSAGLAISKSLEDTTTKDWDLLEDVLVKGQFLIAKNGVEIMKKQSLGGDIVNIASKNGLVAGPNNVAYGTAKAAQQHMTRLLAAELASDKIRVNVVNPDGVIVGSKIWEGSWAEGRAKANGISVEELPAFYAKRNLLNEIILPEDIANGVFACIAILDKSTGNIINVDGGMANAFPR</sequence>
<dbReference type="Pfam" id="PF00596">
    <property type="entry name" value="Aldolase_II"/>
    <property type="match status" value="1"/>
</dbReference>
<dbReference type="Gene3D" id="3.40.50.720">
    <property type="entry name" value="NAD(P)-binding Rossmann-like Domain"/>
    <property type="match status" value="1"/>
</dbReference>
<dbReference type="AlphaFoldDB" id="A0A1H1GQP6"/>
<dbReference type="SUPFAM" id="SSF51735">
    <property type="entry name" value="NAD(P)-binding Rossmann-fold domains"/>
    <property type="match status" value="1"/>
</dbReference>
<dbReference type="InterPro" id="IPR013454">
    <property type="entry name" value="Bifunc_RhaD/ADH"/>
</dbReference>
<feature type="domain" description="Class II aldolase/adducin N-terminal" evidence="3">
    <location>
        <begin position="29"/>
        <end position="231"/>
    </location>
</feature>
<organism evidence="4 5">
    <name type="scientific">Chryseobacterium soldanellicola</name>
    <dbReference type="NCBI Taxonomy" id="311333"/>
    <lineage>
        <taxon>Bacteria</taxon>
        <taxon>Pseudomonadati</taxon>
        <taxon>Bacteroidota</taxon>
        <taxon>Flavobacteriia</taxon>
        <taxon>Flavobacteriales</taxon>
        <taxon>Weeksellaceae</taxon>
        <taxon>Chryseobacterium group</taxon>
        <taxon>Chryseobacterium</taxon>
    </lineage>
</organism>
<dbReference type="SUPFAM" id="SSF53639">
    <property type="entry name" value="AraD/HMP-PK domain-like"/>
    <property type="match status" value="1"/>
</dbReference>
<evidence type="ECO:0000259" key="3">
    <source>
        <dbReference type="SMART" id="SM01007"/>
    </source>
</evidence>
<name>A0A1H1GQP6_9FLAO</name>
<dbReference type="STRING" id="311333.SAMN05421664_3832"/>
<dbReference type="OrthoDB" id="9774430at2"/>
<evidence type="ECO:0000313" key="4">
    <source>
        <dbReference type="EMBL" id="SDR15490.1"/>
    </source>
</evidence>
<dbReference type="InterPro" id="IPR001303">
    <property type="entry name" value="Aldolase_II/adducin_N"/>
</dbReference>
<comment type="similarity">
    <text evidence="1">Belongs to the short-chain dehydrogenases/reductases (SDR) family.</text>
</comment>
<dbReference type="InterPro" id="IPR002347">
    <property type="entry name" value="SDR_fam"/>
</dbReference>
<dbReference type="Proteomes" id="UP000199627">
    <property type="component" value="Unassembled WGS sequence"/>
</dbReference>
<dbReference type="NCBIfam" id="TIGR02632">
    <property type="entry name" value="RhaD_aldol-ADH"/>
    <property type="match status" value="1"/>
</dbReference>
<dbReference type="PANTHER" id="PTHR43669:SF8">
    <property type="entry name" value="SHORT-CHAIN TYPE DEHYDROGENASE_REDUCTASE-RELATED"/>
    <property type="match status" value="1"/>
</dbReference>
<keyword evidence="5" id="KW-1185">Reference proteome</keyword>
<dbReference type="InterPro" id="IPR036409">
    <property type="entry name" value="Aldolase_II/adducin_N_sf"/>
</dbReference>
<dbReference type="EMBL" id="FNKL01000004">
    <property type="protein sequence ID" value="SDR15490.1"/>
    <property type="molecule type" value="Genomic_DNA"/>
</dbReference>
<evidence type="ECO:0000256" key="1">
    <source>
        <dbReference type="ARBA" id="ARBA00006484"/>
    </source>
</evidence>
<evidence type="ECO:0000256" key="2">
    <source>
        <dbReference type="ARBA" id="ARBA00023002"/>
    </source>
</evidence>
<dbReference type="InterPro" id="IPR036291">
    <property type="entry name" value="NAD(P)-bd_dom_sf"/>
</dbReference>
<dbReference type="Gene3D" id="3.40.225.10">
    <property type="entry name" value="Class II aldolase/adducin N-terminal domain"/>
    <property type="match status" value="1"/>
</dbReference>
<accession>A0A1H1GQP6</accession>
<dbReference type="RefSeq" id="WP_089757272.1">
    <property type="nucleotide sequence ID" value="NZ_FNKL01000004.1"/>
</dbReference>
<keyword evidence="2" id="KW-0560">Oxidoreductase</keyword>
<dbReference type="PRINTS" id="PR00080">
    <property type="entry name" value="SDRFAMILY"/>
</dbReference>
<dbReference type="NCBIfam" id="NF006189">
    <property type="entry name" value="PRK08324.1-3"/>
    <property type="match status" value="1"/>
</dbReference>
<dbReference type="FunFam" id="3.40.50.720:FF:000084">
    <property type="entry name" value="Short-chain dehydrogenase reductase"/>
    <property type="match status" value="1"/>
</dbReference>
<dbReference type="SMART" id="SM01007">
    <property type="entry name" value="Aldolase_II"/>
    <property type="match status" value="1"/>
</dbReference>
<evidence type="ECO:0000313" key="5">
    <source>
        <dbReference type="Proteomes" id="UP000199627"/>
    </source>
</evidence>
<dbReference type="PANTHER" id="PTHR43669">
    <property type="entry name" value="5-KETO-D-GLUCONATE 5-REDUCTASE"/>
    <property type="match status" value="1"/>
</dbReference>
<proteinExistence type="inferred from homology"/>
<dbReference type="PRINTS" id="PR00081">
    <property type="entry name" value="GDHRDH"/>
</dbReference>
<dbReference type="NCBIfam" id="NF006191">
    <property type="entry name" value="PRK08324.1-5"/>
    <property type="match status" value="1"/>
</dbReference>
<dbReference type="Pfam" id="PF13561">
    <property type="entry name" value="adh_short_C2"/>
    <property type="match status" value="1"/>
</dbReference>
<gene>
    <name evidence="4" type="ORF">SAMN05421664_3832</name>
</gene>
<protein>
    <submittedName>
        <fullName evidence="4">Rhamnulose-1-phosphate aldolase/alcohol dehydrogenase</fullName>
    </submittedName>
</protein>